<dbReference type="InterPro" id="IPR050833">
    <property type="entry name" value="Poly_Biosynth_Transport"/>
</dbReference>
<evidence type="ECO:0000256" key="3">
    <source>
        <dbReference type="ARBA" id="ARBA00022692"/>
    </source>
</evidence>
<keyword evidence="5 6" id="KW-0472">Membrane</keyword>
<comment type="subcellular location">
    <subcellularLocation>
        <location evidence="1">Cell membrane</location>
        <topology evidence="1">Multi-pass membrane protein</topology>
    </subcellularLocation>
</comment>
<evidence type="ECO:0000313" key="7">
    <source>
        <dbReference type="EMBL" id="MBO0454019.1"/>
    </source>
</evidence>
<evidence type="ECO:0008006" key="9">
    <source>
        <dbReference type="Google" id="ProtNLM"/>
    </source>
</evidence>
<feature type="transmembrane region" description="Helical" evidence="6">
    <location>
        <begin position="39"/>
        <end position="56"/>
    </location>
</feature>
<dbReference type="PANTHER" id="PTHR30250">
    <property type="entry name" value="PST FAMILY PREDICTED COLANIC ACID TRANSPORTER"/>
    <property type="match status" value="1"/>
</dbReference>
<feature type="transmembrane region" description="Helical" evidence="6">
    <location>
        <begin position="12"/>
        <end position="33"/>
    </location>
</feature>
<dbReference type="Proteomes" id="UP000664495">
    <property type="component" value="Unassembled WGS sequence"/>
</dbReference>
<feature type="transmembrane region" description="Helical" evidence="6">
    <location>
        <begin position="335"/>
        <end position="353"/>
    </location>
</feature>
<feature type="transmembrane region" description="Helical" evidence="6">
    <location>
        <begin position="457"/>
        <end position="482"/>
    </location>
</feature>
<feature type="transmembrane region" description="Helical" evidence="6">
    <location>
        <begin position="184"/>
        <end position="203"/>
    </location>
</feature>
<gene>
    <name evidence="7" type="ORF">JZO85_17315</name>
</gene>
<comment type="caution">
    <text evidence="7">The sequence shown here is derived from an EMBL/GenBank/DDBJ whole genome shotgun (WGS) entry which is preliminary data.</text>
</comment>
<reference evidence="7 8" key="1">
    <citation type="submission" date="2021-03" db="EMBL/GenBank/DDBJ databases">
        <title>Enterococcal diversity collection.</title>
        <authorList>
            <person name="Gilmore M.S."/>
            <person name="Schwartzman J."/>
            <person name="Van Tyne D."/>
            <person name="Martin M."/>
            <person name="Earl A.M."/>
            <person name="Manson A.L."/>
            <person name="Straub T."/>
            <person name="Salamzade R."/>
            <person name="Saavedra J."/>
            <person name="Lebreton F."/>
            <person name="Prichula J."/>
            <person name="Schaufler K."/>
            <person name="Gaca A."/>
            <person name="Sgardioli B."/>
            <person name="Wagenaar J."/>
            <person name="Strong T."/>
        </authorList>
    </citation>
    <scope>NUCLEOTIDE SEQUENCE [LARGE SCALE GENOMIC DNA]</scope>
    <source>
        <strain evidence="7 8">MJM16</strain>
    </source>
</reference>
<accession>A0ABS3HM55</accession>
<dbReference type="RefSeq" id="WP_207109769.1">
    <property type="nucleotide sequence ID" value="NZ_JAFLVR010000045.1"/>
</dbReference>
<keyword evidence="8" id="KW-1185">Reference proteome</keyword>
<keyword evidence="4 6" id="KW-1133">Transmembrane helix</keyword>
<dbReference type="EMBL" id="JAFLVR010000045">
    <property type="protein sequence ID" value="MBO0454019.1"/>
    <property type="molecule type" value="Genomic_DNA"/>
</dbReference>
<evidence type="ECO:0000313" key="8">
    <source>
        <dbReference type="Proteomes" id="UP000664495"/>
    </source>
</evidence>
<organism evidence="7 8">
    <name type="scientific">Candidatus Enterococcus murrayae</name>
    <dbReference type="NCBI Taxonomy" id="2815321"/>
    <lineage>
        <taxon>Bacteria</taxon>
        <taxon>Bacillati</taxon>
        <taxon>Bacillota</taxon>
        <taxon>Bacilli</taxon>
        <taxon>Lactobacillales</taxon>
        <taxon>Enterococcaceae</taxon>
        <taxon>Enterococcus</taxon>
    </lineage>
</organism>
<evidence type="ECO:0000256" key="2">
    <source>
        <dbReference type="ARBA" id="ARBA00022475"/>
    </source>
</evidence>
<name>A0ABS3HM55_9ENTE</name>
<keyword evidence="3 6" id="KW-0812">Transmembrane</keyword>
<sequence length="507" mass="58725">MYKKIALRNISTALIWQVATMISGLILPGLIINHYGSEINGVVVSITSFLSYITLLDSGMGGVVKAEIYSPLAQQDWKKVSAILVNARHFFRKIAYVFLVYSICLSVVFPKITDTSIDAKTLFFLTLILSLSLFAEYYSGLVNRLLILADKKHAFYNILQSMIVIMNLIVSMIMIYGHRSIVEMKLFSALVFLLNPFILSYYVRKKYEIDYHVKSETDFLKQKWDGLGHHIANMSRNTIDIFLLTIFFSAKEVSVYSVYMMILNILSKLLSIFINGSESFFGELLSTNQMERLKKYFSFYQFWYTAAVFIFMTTTIEVITVFLEIYVRQAASRGYLNPSFMVLITVAQLVYFIRLPFMNLIFANGRYKETKRYAFVEVGINILCSAIFLRFWGMAGLALGTLLGSIYHLVKVIVFFERFYFKGLWRKQLLQFILYTIVGGLSIVIVSRFMIHTDQLHIWFVLALIVFIFNSLLFIALSFCFFPQDKKKLFNLCFNRSFRVKKGTRHD</sequence>
<feature type="transmembrane region" description="Helical" evidence="6">
    <location>
        <begin position="398"/>
        <end position="420"/>
    </location>
</feature>
<keyword evidence="2" id="KW-1003">Cell membrane</keyword>
<evidence type="ECO:0000256" key="6">
    <source>
        <dbReference type="SAM" id="Phobius"/>
    </source>
</evidence>
<feature type="transmembrane region" description="Helical" evidence="6">
    <location>
        <begin position="432"/>
        <end position="451"/>
    </location>
</feature>
<evidence type="ECO:0000256" key="5">
    <source>
        <dbReference type="ARBA" id="ARBA00023136"/>
    </source>
</evidence>
<feature type="transmembrane region" description="Helical" evidence="6">
    <location>
        <begin position="154"/>
        <end position="178"/>
    </location>
</feature>
<proteinExistence type="predicted"/>
<dbReference type="PANTHER" id="PTHR30250:SF26">
    <property type="entry name" value="PSMA PROTEIN"/>
    <property type="match status" value="1"/>
</dbReference>
<feature type="transmembrane region" description="Helical" evidence="6">
    <location>
        <begin position="302"/>
        <end position="323"/>
    </location>
</feature>
<evidence type="ECO:0000256" key="4">
    <source>
        <dbReference type="ARBA" id="ARBA00022989"/>
    </source>
</evidence>
<protein>
    <recommendedName>
        <fullName evidence="9">Polysaccharide biosynthesis protein C-terminal domain-containing protein</fullName>
    </recommendedName>
</protein>
<feature type="transmembrane region" description="Helical" evidence="6">
    <location>
        <begin position="94"/>
        <end position="110"/>
    </location>
</feature>
<evidence type="ECO:0000256" key="1">
    <source>
        <dbReference type="ARBA" id="ARBA00004651"/>
    </source>
</evidence>
<feature type="transmembrane region" description="Helical" evidence="6">
    <location>
        <begin position="122"/>
        <end position="142"/>
    </location>
</feature>